<dbReference type="InterPro" id="IPR007627">
    <property type="entry name" value="RNA_pol_sigma70_r2"/>
</dbReference>
<dbReference type="Pfam" id="PF04542">
    <property type="entry name" value="Sigma70_r2"/>
    <property type="match status" value="1"/>
</dbReference>
<dbReference type="Proteomes" id="UP000298277">
    <property type="component" value="Unassembled WGS sequence"/>
</dbReference>
<comment type="caution">
    <text evidence="8">The sequence shown here is derived from an EMBL/GenBank/DDBJ whole genome shotgun (WGS) entry which is preliminary data.</text>
</comment>
<keyword evidence="3" id="KW-0731">Sigma factor</keyword>
<dbReference type="NCBIfam" id="TIGR02937">
    <property type="entry name" value="sigma70-ECF"/>
    <property type="match status" value="1"/>
</dbReference>
<dbReference type="PANTHER" id="PTHR43133:SF8">
    <property type="entry name" value="RNA POLYMERASE SIGMA FACTOR HI_1459-RELATED"/>
    <property type="match status" value="1"/>
</dbReference>
<dbReference type="InterPro" id="IPR039425">
    <property type="entry name" value="RNA_pol_sigma-70-like"/>
</dbReference>
<evidence type="ECO:0000259" key="6">
    <source>
        <dbReference type="Pfam" id="PF04542"/>
    </source>
</evidence>
<protein>
    <submittedName>
        <fullName evidence="8">Sigma-70 family RNA polymerase sigma factor</fullName>
    </submittedName>
</protein>
<dbReference type="InterPro" id="IPR036388">
    <property type="entry name" value="WH-like_DNA-bd_sf"/>
</dbReference>
<gene>
    <name evidence="8" type="ORF">EHQ17_06760</name>
</gene>
<evidence type="ECO:0000256" key="3">
    <source>
        <dbReference type="ARBA" id="ARBA00023082"/>
    </source>
</evidence>
<dbReference type="InterPro" id="IPR013249">
    <property type="entry name" value="RNA_pol_sigma70_r4_t2"/>
</dbReference>
<accession>A0A5F1YD15</accession>
<name>A0A5F1YD15_9LEPT</name>
<reference evidence="8" key="1">
    <citation type="journal article" date="2019" name="PLoS Negl. Trop. Dis.">
        <title>Revisiting the worldwide diversity of Leptospira species in the environment.</title>
        <authorList>
            <person name="Vincent A.T."/>
            <person name="Schiettekatte O."/>
            <person name="Bourhy P."/>
            <person name="Veyrier F.J."/>
            <person name="Picardeau M."/>
        </authorList>
    </citation>
    <scope>NUCLEOTIDE SEQUENCE [LARGE SCALE GENOMIC DNA]</scope>
    <source>
        <strain evidence="8">201800299</strain>
    </source>
</reference>
<evidence type="ECO:0000313" key="8">
    <source>
        <dbReference type="EMBL" id="TGK35136.1"/>
    </source>
</evidence>
<dbReference type="InterPro" id="IPR013324">
    <property type="entry name" value="RNA_pol_sigma_r3/r4-like"/>
</dbReference>
<evidence type="ECO:0000256" key="5">
    <source>
        <dbReference type="ARBA" id="ARBA00023163"/>
    </source>
</evidence>
<dbReference type="InterPro" id="IPR014284">
    <property type="entry name" value="RNA_pol_sigma-70_dom"/>
</dbReference>
<sequence length="186" mass="21887">MSVKKEIWEECSTLIRLSREGDARAYERFLRLVTGVLRSYLVPRINNGEDREDLIQEILIGLHKARDSYRSDKHPAPWVFAIARYKTIDFLRKKKNGEKTYTTDLLENFPSPEPETNSEEPERVREILQEWLTVLDERQKLIFTHVKLDGMSVKEVSERTGLSESNVKVITHRAVRKIRKHFSPDH</sequence>
<evidence type="ECO:0000256" key="2">
    <source>
        <dbReference type="ARBA" id="ARBA00023015"/>
    </source>
</evidence>
<organism evidence="8 9">
    <name type="scientific">Leptospira gomenensis</name>
    <dbReference type="NCBI Taxonomy" id="2484974"/>
    <lineage>
        <taxon>Bacteria</taxon>
        <taxon>Pseudomonadati</taxon>
        <taxon>Spirochaetota</taxon>
        <taxon>Spirochaetia</taxon>
        <taxon>Leptospirales</taxon>
        <taxon>Leptospiraceae</taxon>
        <taxon>Leptospira</taxon>
    </lineage>
</organism>
<dbReference type="RefSeq" id="WP_135592311.1">
    <property type="nucleotide sequence ID" value="NZ_RQEZ01000037.1"/>
</dbReference>
<dbReference type="Gene3D" id="1.10.1740.10">
    <property type="match status" value="1"/>
</dbReference>
<evidence type="ECO:0000313" key="9">
    <source>
        <dbReference type="Proteomes" id="UP000298277"/>
    </source>
</evidence>
<evidence type="ECO:0000259" key="7">
    <source>
        <dbReference type="Pfam" id="PF08281"/>
    </source>
</evidence>
<dbReference type="SUPFAM" id="SSF88659">
    <property type="entry name" value="Sigma3 and sigma4 domains of RNA polymerase sigma factors"/>
    <property type="match status" value="1"/>
</dbReference>
<dbReference type="GO" id="GO:0003677">
    <property type="term" value="F:DNA binding"/>
    <property type="evidence" value="ECO:0007669"/>
    <property type="project" value="UniProtKB-KW"/>
</dbReference>
<dbReference type="Gene3D" id="1.10.10.10">
    <property type="entry name" value="Winged helix-like DNA-binding domain superfamily/Winged helix DNA-binding domain"/>
    <property type="match status" value="1"/>
</dbReference>
<dbReference type="GO" id="GO:0016987">
    <property type="term" value="F:sigma factor activity"/>
    <property type="evidence" value="ECO:0007669"/>
    <property type="project" value="UniProtKB-KW"/>
</dbReference>
<keyword evidence="2" id="KW-0805">Transcription regulation</keyword>
<dbReference type="Pfam" id="PF08281">
    <property type="entry name" value="Sigma70_r4_2"/>
    <property type="match status" value="1"/>
</dbReference>
<dbReference type="CDD" id="cd06171">
    <property type="entry name" value="Sigma70_r4"/>
    <property type="match status" value="1"/>
</dbReference>
<keyword evidence="9" id="KW-1185">Reference proteome</keyword>
<dbReference type="InterPro" id="IPR013325">
    <property type="entry name" value="RNA_pol_sigma_r2"/>
</dbReference>
<comment type="similarity">
    <text evidence="1">Belongs to the sigma-70 factor family. ECF subfamily.</text>
</comment>
<evidence type="ECO:0000256" key="4">
    <source>
        <dbReference type="ARBA" id="ARBA00023125"/>
    </source>
</evidence>
<evidence type="ECO:0000256" key="1">
    <source>
        <dbReference type="ARBA" id="ARBA00010641"/>
    </source>
</evidence>
<dbReference type="EMBL" id="RQFA01000032">
    <property type="protein sequence ID" value="TGK35136.1"/>
    <property type="molecule type" value="Genomic_DNA"/>
</dbReference>
<keyword evidence="4" id="KW-0238">DNA-binding</keyword>
<dbReference type="OrthoDB" id="9784984at2"/>
<feature type="domain" description="RNA polymerase sigma factor 70 region 4 type 2" evidence="7">
    <location>
        <begin position="126"/>
        <end position="178"/>
    </location>
</feature>
<keyword evidence="5" id="KW-0804">Transcription</keyword>
<dbReference type="PANTHER" id="PTHR43133">
    <property type="entry name" value="RNA POLYMERASE ECF-TYPE SIGMA FACTO"/>
    <property type="match status" value="1"/>
</dbReference>
<feature type="domain" description="RNA polymerase sigma-70 region 2" evidence="6">
    <location>
        <begin position="26"/>
        <end position="95"/>
    </location>
</feature>
<dbReference type="GO" id="GO:0006352">
    <property type="term" value="P:DNA-templated transcription initiation"/>
    <property type="evidence" value="ECO:0007669"/>
    <property type="project" value="InterPro"/>
</dbReference>
<dbReference type="AlphaFoldDB" id="A0A5F1YD15"/>
<dbReference type="SUPFAM" id="SSF88946">
    <property type="entry name" value="Sigma2 domain of RNA polymerase sigma factors"/>
    <property type="match status" value="1"/>
</dbReference>
<proteinExistence type="inferred from homology"/>